<gene>
    <name evidence="1" type="ORF">DHV22_13045</name>
</gene>
<evidence type="ECO:0000313" key="1">
    <source>
        <dbReference type="EMBL" id="HCY82450.1"/>
    </source>
</evidence>
<reference evidence="1 2" key="1">
    <citation type="journal article" date="2018" name="Nat. Biotechnol.">
        <title>A standardized bacterial taxonomy based on genome phylogeny substantially revises the tree of life.</title>
        <authorList>
            <person name="Parks D.H."/>
            <person name="Chuvochina M."/>
            <person name="Waite D.W."/>
            <person name="Rinke C."/>
            <person name="Skarshewski A."/>
            <person name="Chaumeil P.A."/>
            <person name="Hugenholtz P."/>
        </authorList>
    </citation>
    <scope>NUCLEOTIDE SEQUENCE [LARGE SCALE GENOMIC DNA]</scope>
    <source>
        <strain evidence="1">UBA10227</strain>
    </source>
</reference>
<evidence type="ECO:0000313" key="2">
    <source>
        <dbReference type="Proteomes" id="UP000263268"/>
    </source>
</evidence>
<protein>
    <submittedName>
        <fullName evidence="1">Uncharacterized protein</fullName>
    </submittedName>
</protein>
<accession>A0A3D6BT70</accession>
<sequence length="114" mass="12894">MPEKIDFFQGVRDHFESLEVKIIEVPEWGLEGDKAIYVRPFTMGEKAKIFKGANDSDLNVLIDVIIQKAETKSGDKMFGLEHKPKFRIKADTDVISRVASEILANDNTANLKKN</sequence>
<name>A0A3D6BT70_9FLAO</name>
<organism evidence="1 2">
    <name type="scientific">Xanthomarina gelatinilytica</name>
    <dbReference type="NCBI Taxonomy" id="1137281"/>
    <lineage>
        <taxon>Bacteria</taxon>
        <taxon>Pseudomonadati</taxon>
        <taxon>Bacteroidota</taxon>
        <taxon>Flavobacteriia</taxon>
        <taxon>Flavobacteriales</taxon>
        <taxon>Flavobacteriaceae</taxon>
        <taxon>Xanthomarina</taxon>
    </lineage>
</organism>
<proteinExistence type="predicted"/>
<dbReference type="EMBL" id="DPRK01000208">
    <property type="protein sequence ID" value="HCY82450.1"/>
    <property type="molecule type" value="Genomic_DNA"/>
</dbReference>
<comment type="caution">
    <text evidence="1">The sequence shown here is derived from an EMBL/GenBank/DDBJ whole genome shotgun (WGS) entry which is preliminary data.</text>
</comment>
<dbReference type="Proteomes" id="UP000263268">
    <property type="component" value="Unassembled WGS sequence"/>
</dbReference>
<dbReference type="AlphaFoldDB" id="A0A3D6BT70"/>